<evidence type="ECO:0000313" key="8">
    <source>
        <dbReference type="EMBL" id="KAK9820913.1"/>
    </source>
</evidence>
<comment type="subcellular location">
    <subcellularLocation>
        <location evidence="1">Cytoplasm</location>
    </subcellularLocation>
</comment>
<dbReference type="PANTHER" id="PTHR11579">
    <property type="entry name" value="PROTEIN-L-ISOASPARTATE O-METHYLTRANSFERASE"/>
    <property type="match status" value="1"/>
</dbReference>
<dbReference type="PANTHER" id="PTHR11579:SF0">
    <property type="entry name" value="PROTEIN-L-ISOASPARTATE(D-ASPARTATE) O-METHYLTRANSFERASE"/>
    <property type="match status" value="1"/>
</dbReference>
<dbReference type="AlphaFoldDB" id="A0AAW1QHH4"/>
<keyword evidence="4" id="KW-0963">Cytoplasm</keyword>
<evidence type="ECO:0000256" key="3">
    <source>
        <dbReference type="ARBA" id="ARBA00011890"/>
    </source>
</evidence>
<keyword evidence="5" id="KW-0489">Methyltransferase</keyword>
<protein>
    <recommendedName>
        <fullName evidence="3">protein-L-isoaspartate(D-aspartate) O-methyltransferase</fullName>
        <ecNumber evidence="3">2.1.1.77</ecNumber>
    </recommendedName>
</protein>
<reference evidence="8 9" key="1">
    <citation type="journal article" date="2024" name="Nat. Commun.">
        <title>Phylogenomics reveals the evolutionary origins of lichenization in chlorophyte algae.</title>
        <authorList>
            <person name="Puginier C."/>
            <person name="Libourel C."/>
            <person name="Otte J."/>
            <person name="Skaloud P."/>
            <person name="Haon M."/>
            <person name="Grisel S."/>
            <person name="Petersen M."/>
            <person name="Berrin J.G."/>
            <person name="Delaux P.M."/>
            <person name="Dal Grande F."/>
            <person name="Keller J."/>
        </authorList>
    </citation>
    <scope>NUCLEOTIDE SEQUENCE [LARGE SCALE GENOMIC DNA]</scope>
    <source>
        <strain evidence="8 9">SAG 2145</strain>
    </source>
</reference>
<evidence type="ECO:0000256" key="1">
    <source>
        <dbReference type="ARBA" id="ARBA00004496"/>
    </source>
</evidence>
<dbReference type="GO" id="GO:0032259">
    <property type="term" value="P:methylation"/>
    <property type="evidence" value="ECO:0007669"/>
    <property type="project" value="UniProtKB-KW"/>
</dbReference>
<evidence type="ECO:0000256" key="4">
    <source>
        <dbReference type="ARBA" id="ARBA00022490"/>
    </source>
</evidence>
<dbReference type="Pfam" id="PF01135">
    <property type="entry name" value="PCMT"/>
    <property type="match status" value="1"/>
</dbReference>
<dbReference type="NCBIfam" id="TIGR00080">
    <property type="entry name" value="pimt"/>
    <property type="match status" value="1"/>
</dbReference>
<proteinExistence type="inferred from homology"/>
<keyword evidence="7" id="KW-0949">S-adenosyl-L-methionine</keyword>
<evidence type="ECO:0000256" key="5">
    <source>
        <dbReference type="ARBA" id="ARBA00022603"/>
    </source>
</evidence>
<dbReference type="GO" id="GO:0004719">
    <property type="term" value="F:protein-L-isoaspartate (D-aspartate) O-methyltransferase activity"/>
    <property type="evidence" value="ECO:0007669"/>
    <property type="project" value="UniProtKB-EC"/>
</dbReference>
<comment type="caution">
    <text evidence="8">The sequence shown here is derived from an EMBL/GenBank/DDBJ whole genome shotgun (WGS) entry which is preliminary data.</text>
</comment>
<dbReference type="Proteomes" id="UP001438707">
    <property type="component" value="Unassembled WGS sequence"/>
</dbReference>
<dbReference type="SUPFAM" id="SSF53335">
    <property type="entry name" value="S-adenosyl-L-methionine-dependent methyltransferases"/>
    <property type="match status" value="1"/>
</dbReference>
<dbReference type="CDD" id="cd02440">
    <property type="entry name" value="AdoMet_MTases"/>
    <property type="match status" value="1"/>
</dbReference>
<organism evidence="8 9">
    <name type="scientific">Apatococcus lobatus</name>
    <dbReference type="NCBI Taxonomy" id="904363"/>
    <lineage>
        <taxon>Eukaryota</taxon>
        <taxon>Viridiplantae</taxon>
        <taxon>Chlorophyta</taxon>
        <taxon>core chlorophytes</taxon>
        <taxon>Trebouxiophyceae</taxon>
        <taxon>Chlorellales</taxon>
        <taxon>Chlorellaceae</taxon>
        <taxon>Apatococcus</taxon>
    </lineage>
</organism>
<keyword evidence="6" id="KW-0808">Transferase</keyword>
<evidence type="ECO:0000256" key="7">
    <source>
        <dbReference type="ARBA" id="ARBA00022691"/>
    </source>
</evidence>
<dbReference type="InterPro" id="IPR000682">
    <property type="entry name" value="PCMT"/>
</dbReference>
<keyword evidence="9" id="KW-1185">Reference proteome</keyword>
<comment type="similarity">
    <text evidence="2">Belongs to the methyltransferase superfamily. L-isoaspartyl/D-aspartyl protein methyltransferase family.</text>
</comment>
<dbReference type="EMBL" id="JALJOS010000042">
    <property type="protein sequence ID" value="KAK9820913.1"/>
    <property type="molecule type" value="Genomic_DNA"/>
</dbReference>
<sequence>MSLTQNILRALRINSCPPAAASSHNGSYSMKPGFAVNKRIALPLLGLAGAALLTRRSRMTWACHGSNNAHMVRRLQEESIIRDERLADAMLAVDRADYAPDIQDAYFDSPQLIGWGATISAPHMHAHVLGMLAQQLQPGSRVLDVGCGSGYLAAVFAQLVCRTSEEQQSEEQQCSAENGASAGEVTGVEHIPELVELGTANLQKSSLMQQLMRTGQLQVLQADGHWGHTARAPYDAIHVGAAAESIPQALIEQLAPGGRLVIPVGPSSEFQKLLVLDKAPDGEIIDSSDGLQVRYVPLIPRQDLAPSGK</sequence>
<dbReference type="InterPro" id="IPR029063">
    <property type="entry name" value="SAM-dependent_MTases_sf"/>
</dbReference>
<evidence type="ECO:0000256" key="6">
    <source>
        <dbReference type="ARBA" id="ARBA00022679"/>
    </source>
</evidence>
<dbReference type="EC" id="2.1.1.77" evidence="3"/>
<evidence type="ECO:0000256" key="2">
    <source>
        <dbReference type="ARBA" id="ARBA00005369"/>
    </source>
</evidence>
<name>A0AAW1QHH4_9CHLO</name>
<accession>A0AAW1QHH4</accession>
<dbReference type="Gene3D" id="3.40.50.150">
    <property type="entry name" value="Vaccinia Virus protein VP39"/>
    <property type="match status" value="1"/>
</dbReference>
<gene>
    <name evidence="8" type="ORF">WJX74_006571</name>
</gene>
<dbReference type="GO" id="GO:0005737">
    <property type="term" value="C:cytoplasm"/>
    <property type="evidence" value="ECO:0007669"/>
    <property type="project" value="UniProtKB-SubCell"/>
</dbReference>
<evidence type="ECO:0000313" key="9">
    <source>
        <dbReference type="Proteomes" id="UP001438707"/>
    </source>
</evidence>